<evidence type="ECO:0000256" key="2">
    <source>
        <dbReference type="ARBA" id="ARBA00023125"/>
    </source>
</evidence>
<dbReference type="Proteomes" id="UP000198752">
    <property type="component" value="Unassembled WGS sequence"/>
</dbReference>
<dbReference type="InterPro" id="IPR001647">
    <property type="entry name" value="HTH_TetR"/>
</dbReference>
<evidence type="ECO:0000313" key="7">
    <source>
        <dbReference type="EMBL" id="SFG70030.1"/>
    </source>
</evidence>
<dbReference type="RefSeq" id="WP_245734248.1">
    <property type="nucleotide sequence ID" value="NZ_FOOY01000018.1"/>
</dbReference>
<keyword evidence="8" id="KW-1185">Reference proteome</keyword>
<keyword evidence="5" id="KW-0175">Coiled coil</keyword>
<feature type="DNA-binding region" description="H-T-H motif" evidence="4">
    <location>
        <begin position="33"/>
        <end position="52"/>
    </location>
</feature>
<dbReference type="AlphaFoldDB" id="A0A1I2TYR4"/>
<dbReference type="SUPFAM" id="SSF48498">
    <property type="entry name" value="Tetracyclin repressor-like, C-terminal domain"/>
    <property type="match status" value="1"/>
</dbReference>
<dbReference type="FunFam" id="1.10.10.60:FF:000141">
    <property type="entry name" value="TetR family transcriptional regulator"/>
    <property type="match status" value="1"/>
</dbReference>
<evidence type="ECO:0000256" key="1">
    <source>
        <dbReference type="ARBA" id="ARBA00023015"/>
    </source>
</evidence>
<keyword evidence="1" id="KW-0805">Transcription regulation</keyword>
<dbReference type="Gene3D" id="1.10.10.60">
    <property type="entry name" value="Homeodomain-like"/>
    <property type="match status" value="1"/>
</dbReference>
<name>A0A1I2TYR4_9BACL</name>
<accession>A0A1I2TYR4</accession>
<dbReference type="SUPFAM" id="SSF46689">
    <property type="entry name" value="Homeodomain-like"/>
    <property type="match status" value="1"/>
</dbReference>
<dbReference type="InterPro" id="IPR050109">
    <property type="entry name" value="HTH-type_TetR-like_transc_reg"/>
</dbReference>
<dbReference type="GO" id="GO:0045892">
    <property type="term" value="P:negative regulation of DNA-templated transcription"/>
    <property type="evidence" value="ECO:0007669"/>
    <property type="project" value="UniProtKB-ARBA"/>
</dbReference>
<evidence type="ECO:0000313" key="8">
    <source>
        <dbReference type="Proteomes" id="UP000198752"/>
    </source>
</evidence>
<dbReference type="PRINTS" id="PR00455">
    <property type="entry name" value="HTHTETR"/>
</dbReference>
<keyword evidence="3" id="KW-0804">Transcription</keyword>
<evidence type="ECO:0000256" key="5">
    <source>
        <dbReference type="SAM" id="Coils"/>
    </source>
</evidence>
<feature type="coiled-coil region" evidence="5">
    <location>
        <begin position="67"/>
        <end position="94"/>
    </location>
</feature>
<dbReference type="PROSITE" id="PS50977">
    <property type="entry name" value="HTH_TETR_2"/>
    <property type="match status" value="1"/>
</dbReference>
<dbReference type="InterPro" id="IPR009057">
    <property type="entry name" value="Homeodomain-like_sf"/>
</dbReference>
<evidence type="ECO:0000259" key="6">
    <source>
        <dbReference type="PROSITE" id="PS50977"/>
    </source>
</evidence>
<dbReference type="PROSITE" id="PS01081">
    <property type="entry name" value="HTH_TETR_1"/>
    <property type="match status" value="1"/>
</dbReference>
<evidence type="ECO:0000256" key="4">
    <source>
        <dbReference type="PROSITE-ProRule" id="PRU00335"/>
    </source>
</evidence>
<dbReference type="Pfam" id="PF00440">
    <property type="entry name" value="TetR_N"/>
    <property type="match status" value="1"/>
</dbReference>
<feature type="domain" description="HTH tetR-type" evidence="6">
    <location>
        <begin position="10"/>
        <end position="70"/>
    </location>
</feature>
<keyword evidence="2 4" id="KW-0238">DNA-binding</keyword>
<reference evidence="8" key="1">
    <citation type="submission" date="2016-10" db="EMBL/GenBank/DDBJ databases">
        <authorList>
            <person name="Varghese N."/>
            <person name="Submissions S."/>
        </authorList>
    </citation>
    <scope>NUCLEOTIDE SEQUENCE [LARGE SCALE GENOMIC DNA]</scope>
    <source>
        <strain evidence="8">ATCC 700379</strain>
    </source>
</reference>
<protein>
    <submittedName>
        <fullName evidence="7">Transcriptional regulator, TetR family</fullName>
    </submittedName>
</protein>
<dbReference type="EMBL" id="FOOY01000018">
    <property type="protein sequence ID" value="SFG70030.1"/>
    <property type="molecule type" value="Genomic_DNA"/>
</dbReference>
<dbReference type="InterPro" id="IPR023772">
    <property type="entry name" value="DNA-bd_HTH_TetR-type_CS"/>
</dbReference>
<gene>
    <name evidence="7" type="ORF">SAMN02982927_02478</name>
</gene>
<dbReference type="InterPro" id="IPR036271">
    <property type="entry name" value="Tet_transcr_reg_TetR-rel_C_sf"/>
</dbReference>
<dbReference type="GO" id="GO:0003677">
    <property type="term" value="F:DNA binding"/>
    <property type="evidence" value="ECO:0007669"/>
    <property type="project" value="UniProtKB-UniRule"/>
</dbReference>
<dbReference type="PANTHER" id="PTHR30328:SF54">
    <property type="entry name" value="HTH-TYPE TRANSCRIPTIONAL REPRESSOR SCO4008"/>
    <property type="match status" value="1"/>
</dbReference>
<dbReference type="PANTHER" id="PTHR30328">
    <property type="entry name" value="TRANSCRIPTIONAL REPRESSOR"/>
    <property type="match status" value="1"/>
</dbReference>
<sequence length="217" mass="25273">MQSKRVMQKEKKRTAIVDAAERLFFSKGFARTTMDDLCQEARLSKRTLYIYFTSKEQLHFEIMIRGYKQLIALLDEASEEHVRADAKLREMADAFYRFRKDFPDYFRTIFSYENAMTDFRNSVQDSSREECYALGEVVFGKLAALISEGKDEGIFREELDTTQTAVVLWSCMSGVLNNSLIKKNYLQKYHSISSDFLIHNAFELMLRSIRNDNGGPI</sequence>
<organism evidence="7 8">
    <name type="scientific">Sporolactobacillus nakayamae</name>
    <dbReference type="NCBI Taxonomy" id="269670"/>
    <lineage>
        <taxon>Bacteria</taxon>
        <taxon>Bacillati</taxon>
        <taxon>Bacillota</taxon>
        <taxon>Bacilli</taxon>
        <taxon>Bacillales</taxon>
        <taxon>Sporolactobacillaceae</taxon>
        <taxon>Sporolactobacillus</taxon>
    </lineage>
</organism>
<dbReference type="STRING" id="269670.SAMN02982927_02478"/>
<proteinExistence type="predicted"/>
<dbReference type="Gene3D" id="1.10.357.10">
    <property type="entry name" value="Tetracycline Repressor, domain 2"/>
    <property type="match status" value="1"/>
</dbReference>
<evidence type="ECO:0000256" key="3">
    <source>
        <dbReference type="ARBA" id="ARBA00023163"/>
    </source>
</evidence>